<keyword evidence="1" id="KW-0812">Transmembrane</keyword>
<feature type="transmembrane region" description="Helical" evidence="1">
    <location>
        <begin position="108"/>
        <end position="132"/>
    </location>
</feature>
<dbReference type="RefSeq" id="XP_017032490.2">
    <property type="nucleotide sequence ID" value="XM_017177001.3"/>
</dbReference>
<keyword evidence="2" id="KW-1185">Reference proteome</keyword>
<dbReference type="AlphaFoldDB" id="A0A6P4IVB5"/>
<protein>
    <submittedName>
        <fullName evidence="4">Uncharacterized protein LOC108081813</fullName>
    </submittedName>
    <submittedName>
        <fullName evidence="3">Uncharacterized protein isoform X1</fullName>
    </submittedName>
</protein>
<feature type="transmembrane region" description="Helical" evidence="1">
    <location>
        <begin position="16"/>
        <end position="34"/>
    </location>
</feature>
<keyword evidence="1" id="KW-1133">Transmembrane helix</keyword>
<evidence type="ECO:0000313" key="4">
    <source>
        <dbReference type="RefSeq" id="XP_017032539.1"/>
    </source>
</evidence>
<gene>
    <name evidence="3" type="primary">LOC108081783</name>
    <name evidence="4" type="synonym">LOC108081813</name>
</gene>
<organism evidence="2 3">
    <name type="scientific">Drosophila kikkawai</name>
    <name type="common">Fruit fly</name>
    <dbReference type="NCBI Taxonomy" id="30033"/>
    <lineage>
        <taxon>Eukaryota</taxon>
        <taxon>Metazoa</taxon>
        <taxon>Ecdysozoa</taxon>
        <taxon>Arthropoda</taxon>
        <taxon>Hexapoda</taxon>
        <taxon>Insecta</taxon>
        <taxon>Pterygota</taxon>
        <taxon>Neoptera</taxon>
        <taxon>Endopterygota</taxon>
        <taxon>Diptera</taxon>
        <taxon>Brachycera</taxon>
        <taxon>Muscomorpha</taxon>
        <taxon>Ephydroidea</taxon>
        <taxon>Drosophilidae</taxon>
        <taxon>Drosophila</taxon>
        <taxon>Sophophora</taxon>
    </lineage>
</organism>
<dbReference type="OrthoDB" id="7868860at2759"/>
<keyword evidence="1" id="KW-0472">Membrane</keyword>
<proteinExistence type="predicted"/>
<accession>A0A6P4JBY3</accession>
<dbReference type="GeneID" id="108081813"/>
<name>A0A6P4IVB5_DROKI</name>
<dbReference type="GeneID" id="108081783"/>
<sequence>MGLPVFRDCCCCELKWGVLTVGIVDIILTLCLGGGNGSGYTGAARIVWFLALVIHVAHIVACVCVIVSVFKPDKRLVIPYLITGICRAIIDTVFLILICLYVRIGDALFLIVIIVAIIVLGIYFWLVIYSWFRKLGGSTPAD</sequence>
<dbReference type="Proteomes" id="UP001652661">
    <property type="component" value="Chromosome 2L"/>
</dbReference>
<reference evidence="2 3" key="1">
    <citation type="submission" date="2025-05" db="UniProtKB">
        <authorList>
            <consortium name="RefSeq"/>
        </authorList>
    </citation>
    <scope>NUCLEOTIDE SEQUENCE [LARGE SCALE GENOMIC DNA]</scope>
    <source>
        <strain evidence="2 3">14028-0561.14</strain>
        <tissue evidence="3">Whole fly</tissue>
    </source>
</reference>
<accession>A0A6P4IVB5</accession>
<evidence type="ECO:0000313" key="3">
    <source>
        <dbReference type="RefSeq" id="XP_017032490.2"/>
    </source>
</evidence>
<evidence type="ECO:0000256" key="1">
    <source>
        <dbReference type="SAM" id="Phobius"/>
    </source>
</evidence>
<feature type="transmembrane region" description="Helical" evidence="1">
    <location>
        <begin position="76"/>
        <end position="101"/>
    </location>
</feature>
<evidence type="ECO:0000313" key="2">
    <source>
        <dbReference type="Proteomes" id="UP001652661"/>
    </source>
</evidence>
<dbReference type="RefSeq" id="XP_017032539.1">
    <property type="nucleotide sequence ID" value="XM_017177050.1"/>
</dbReference>
<feature type="transmembrane region" description="Helical" evidence="1">
    <location>
        <begin position="46"/>
        <end position="70"/>
    </location>
</feature>